<protein>
    <submittedName>
        <fullName evidence="2">Uncharacterized protein</fullName>
    </submittedName>
</protein>
<dbReference type="STRING" id="213585.MSMAS_1532"/>
<name>A0A0E3RF09_METMZ</name>
<dbReference type="Proteomes" id="UP000033097">
    <property type="component" value="Chromosome"/>
</dbReference>
<dbReference type="HOGENOM" id="CLU_112756_0_0_2"/>
<keyword evidence="1" id="KW-0812">Transmembrane</keyword>
<dbReference type="RefSeq" id="WP_048046426.1">
    <property type="nucleotide sequence ID" value="NZ_CP009512.1"/>
</dbReference>
<accession>A0A0E3RF09</accession>
<feature type="transmembrane region" description="Helical" evidence="1">
    <location>
        <begin position="119"/>
        <end position="139"/>
    </location>
</feature>
<dbReference type="AlphaFoldDB" id="A0A0E3RF09"/>
<organism evidence="2 3">
    <name type="scientific">Methanosarcina mazei S-6</name>
    <dbReference type="NCBI Taxonomy" id="213585"/>
    <lineage>
        <taxon>Archaea</taxon>
        <taxon>Methanobacteriati</taxon>
        <taxon>Methanobacteriota</taxon>
        <taxon>Stenosarchaea group</taxon>
        <taxon>Methanomicrobia</taxon>
        <taxon>Methanosarcinales</taxon>
        <taxon>Methanosarcinaceae</taxon>
        <taxon>Methanosarcina</taxon>
    </lineage>
</organism>
<evidence type="ECO:0000256" key="1">
    <source>
        <dbReference type="SAM" id="Phobius"/>
    </source>
</evidence>
<keyword evidence="1" id="KW-1133">Transmembrane helix</keyword>
<gene>
    <name evidence="2" type="ORF">MSMAS_1532</name>
</gene>
<reference evidence="2 3" key="1">
    <citation type="submission" date="2014-07" db="EMBL/GenBank/DDBJ databases">
        <title>Methanogenic archaea and the global carbon cycle.</title>
        <authorList>
            <person name="Henriksen J.R."/>
            <person name="Luke J."/>
            <person name="Reinhart S."/>
            <person name="Benedict M.N."/>
            <person name="Youngblut N.D."/>
            <person name="Metcalf M.E."/>
            <person name="Whitaker R.J."/>
            <person name="Metcalf W.W."/>
        </authorList>
    </citation>
    <scope>NUCLEOTIDE SEQUENCE [LARGE SCALE GENOMIC DNA]</scope>
    <source>
        <strain evidence="2 3">S-6</strain>
    </source>
</reference>
<evidence type="ECO:0000313" key="3">
    <source>
        <dbReference type="Proteomes" id="UP000033097"/>
    </source>
</evidence>
<dbReference type="EMBL" id="CP009512">
    <property type="protein sequence ID" value="AKB64728.1"/>
    <property type="molecule type" value="Genomic_DNA"/>
</dbReference>
<sequence length="222" mass="25899">MDWGLDIFPKGTDNLYRKLNGKLMIELELHTAMQLFNSFDPAPFHEKELDREAEEYIYNTVGEFPLKKPLGIFIYLPPSEADGETEHILKKAIRNHFSYKKLLTEIELKKLLQRGRRNVTIATLFLFLCLLVIRLLSTLKEGLVHTMLSEGFTIIGWVAMWEPINVFLYGWWPVVQKRNIYRKILSMDVNIIAGSPSKVKLSDPRFSPKKIKLRADDPEFFQ</sequence>
<dbReference type="KEGG" id="mmj:MSMAS_1532"/>
<keyword evidence="1" id="KW-0472">Membrane</keyword>
<feature type="transmembrane region" description="Helical" evidence="1">
    <location>
        <begin position="151"/>
        <end position="172"/>
    </location>
</feature>
<proteinExistence type="predicted"/>
<dbReference type="PATRIC" id="fig|213585.10.peg.1942"/>
<dbReference type="GeneID" id="24839203"/>
<evidence type="ECO:0000313" key="2">
    <source>
        <dbReference type="EMBL" id="AKB64728.1"/>
    </source>
</evidence>